<dbReference type="Gene3D" id="1.10.10.630">
    <property type="entry name" value="DnaD domain-like"/>
    <property type="match status" value="1"/>
</dbReference>
<comment type="similarity">
    <text evidence="1">Belongs to the DnaB/DnaD family.</text>
</comment>
<evidence type="ECO:0000313" key="4">
    <source>
        <dbReference type="Proteomes" id="UP000254510"/>
    </source>
</evidence>
<dbReference type="PANTHER" id="PTHR37293">
    <property type="entry name" value="PHAGE REPLICATION PROTEIN-RELATED"/>
    <property type="match status" value="1"/>
</dbReference>
<feature type="domain" description="DnaB/C C-terminal" evidence="2">
    <location>
        <begin position="7"/>
        <end position="77"/>
    </location>
</feature>
<evidence type="ECO:0000313" key="3">
    <source>
        <dbReference type="EMBL" id="SUN56667.1"/>
    </source>
</evidence>
<dbReference type="InterPro" id="IPR034829">
    <property type="entry name" value="DnaD-like_sf"/>
</dbReference>
<sequence length="111" mass="13006">MTKAELFDNLQQCLGRMVTPFEIEDINKWIDDGLSPEVINEALKEAVLENKINFKYINTILRRYIKNGIDTVEKVENDRKQHELSKSNFKQYSNNASVGFGYSRVWVLVYE</sequence>
<evidence type="ECO:0000256" key="1">
    <source>
        <dbReference type="ARBA" id="ARBA00093462"/>
    </source>
</evidence>
<dbReference type="Pfam" id="PF07261">
    <property type="entry name" value="DnaB_2"/>
    <property type="match status" value="1"/>
</dbReference>
<dbReference type="InterPro" id="IPR053162">
    <property type="entry name" value="DnaD"/>
</dbReference>
<dbReference type="NCBIfam" id="TIGR01446">
    <property type="entry name" value="DnaD_dom"/>
    <property type="match status" value="1"/>
</dbReference>
<name>A0A380JYN3_9STRE</name>
<evidence type="ECO:0000259" key="2">
    <source>
        <dbReference type="Pfam" id="PF07261"/>
    </source>
</evidence>
<dbReference type="InterPro" id="IPR006343">
    <property type="entry name" value="DnaB/C_C"/>
</dbReference>
<accession>A0A380JYN3</accession>
<protein>
    <submittedName>
        <fullName evidence="3">Phage DNA replication protein</fullName>
    </submittedName>
</protein>
<organism evidence="3 4">
    <name type="scientific">Streptococcus gallolyticus</name>
    <dbReference type="NCBI Taxonomy" id="315405"/>
    <lineage>
        <taxon>Bacteria</taxon>
        <taxon>Bacillati</taxon>
        <taxon>Bacillota</taxon>
        <taxon>Bacilli</taxon>
        <taxon>Lactobacillales</taxon>
        <taxon>Streptococcaceae</taxon>
        <taxon>Streptococcus</taxon>
    </lineage>
</organism>
<dbReference type="Proteomes" id="UP000254510">
    <property type="component" value="Unassembled WGS sequence"/>
</dbReference>
<dbReference type="EMBL" id="UHFM01000002">
    <property type="protein sequence ID" value="SUN56667.1"/>
    <property type="molecule type" value="Genomic_DNA"/>
</dbReference>
<dbReference type="AlphaFoldDB" id="A0A380JYN3"/>
<dbReference type="SUPFAM" id="SSF158499">
    <property type="entry name" value="DnaD domain-like"/>
    <property type="match status" value="1"/>
</dbReference>
<reference evidence="3 4" key="1">
    <citation type="submission" date="2018-06" db="EMBL/GenBank/DDBJ databases">
        <authorList>
            <consortium name="Pathogen Informatics"/>
            <person name="Doyle S."/>
        </authorList>
    </citation>
    <scope>NUCLEOTIDE SEQUENCE [LARGE SCALE GENOMIC DNA]</scope>
    <source>
        <strain evidence="3 4">NCTC13767</strain>
    </source>
</reference>
<proteinExistence type="inferred from homology"/>
<gene>
    <name evidence="3" type="primary">dnaD_1</name>
    <name evidence="3" type="ORF">NCTC13767_00038</name>
</gene>
<dbReference type="PANTHER" id="PTHR37293:SF6">
    <property type="entry name" value="DNA REPLICATION PROTEIN DNAD"/>
    <property type="match status" value="1"/>
</dbReference>